<dbReference type="RefSeq" id="WP_166523560.1">
    <property type="nucleotide sequence ID" value="NZ_JAAABI010000002.1"/>
</dbReference>
<name>A0A964TDE3_9FLAO</name>
<accession>A0A964TDE3</accession>
<proteinExistence type="predicted"/>
<reference evidence="2" key="1">
    <citation type="submission" date="2020-01" db="EMBL/GenBank/DDBJ databases">
        <title>Muricauda ochracea sp. nov., isolated from a tidal flat of Garorim bay in Korea.</title>
        <authorList>
            <person name="Kim D."/>
            <person name="Yoo Y."/>
            <person name="Kim J.-J."/>
        </authorList>
    </citation>
    <scope>NUCLEOTIDE SEQUENCE</scope>
    <source>
        <strain evidence="2">JGD-17</strain>
    </source>
</reference>
<evidence type="ECO:0000313" key="2">
    <source>
        <dbReference type="EMBL" id="NAY92174.1"/>
    </source>
</evidence>
<keyword evidence="3" id="KW-1185">Reference proteome</keyword>
<evidence type="ECO:0008006" key="4">
    <source>
        <dbReference type="Google" id="ProtNLM"/>
    </source>
</evidence>
<dbReference type="AlphaFoldDB" id="A0A964TDE3"/>
<dbReference type="Gene3D" id="1.20.5.320">
    <property type="entry name" value="6-Phosphogluconate Dehydrogenase, domain 3"/>
    <property type="match status" value="1"/>
</dbReference>
<sequence>MKNLSLNKIFGAVVCSTLFLSCSVEDGEDGAIGPPGLQGEQGLQGPQGEQGPVGADGQDGTDGQDGNANVIYSDWIDADWNSINLPRLKEMNIPVPELDDIELRNKTVVQVYLGQSGTNGVYAMPGTGRWSNTWYSYSFGHGTVTLNGIAIVLESTNGVDLTEDQYLGSRGNEFRYVLIPESAQSGKLDYSNYEAVKSFYNLPD</sequence>
<dbReference type="InterPro" id="IPR008160">
    <property type="entry name" value="Collagen"/>
</dbReference>
<feature type="compositionally biased region" description="Low complexity" evidence="1">
    <location>
        <begin position="34"/>
        <end position="58"/>
    </location>
</feature>
<gene>
    <name evidence="2" type="ORF">GTQ34_09600</name>
</gene>
<protein>
    <recommendedName>
        <fullName evidence="4">Collagen-like protein</fullName>
    </recommendedName>
</protein>
<organism evidence="2 3">
    <name type="scientific">Flagellimonas ochracea</name>
    <dbReference type="NCBI Taxonomy" id="2696472"/>
    <lineage>
        <taxon>Bacteria</taxon>
        <taxon>Pseudomonadati</taxon>
        <taxon>Bacteroidota</taxon>
        <taxon>Flavobacteriia</taxon>
        <taxon>Flavobacteriales</taxon>
        <taxon>Flavobacteriaceae</taxon>
        <taxon>Flagellimonas</taxon>
    </lineage>
</organism>
<evidence type="ECO:0000256" key="1">
    <source>
        <dbReference type="SAM" id="MobiDB-lite"/>
    </source>
</evidence>
<dbReference type="EMBL" id="JAAABI010000002">
    <property type="protein sequence ID" value="NAY92174.1"/>
    <property type="molecule type" value="Genomic_DNA"/>
</dbReference>
<evidence type="ECO:0000313" key="3">
    <source>
        <dbReference type="Proteomes" id="UP000667650"/>
    </source>
</evidence>
<feature type="region of interest" description="Disordered" evidence="1">
    <location>
        <begin position="30"/>
        <end position="68"/>
    </location>
</feature>
<dbReference type="PROSITE" id="PS51257">
    <property type="entry name" value="PROKAR_LIPOPROTEIN"/>
    <property type="match status" value="1"/>
</dbReference>
<comment type="caution">
    <text evidence="2">The sequence shown here is derived from an EMBL/GenBank/DDBJ whole genome shotgun (WGS) entry which is preliminary data.</text>
</comment>
<dbReference type="Proteomes" id="UP000667650">
    <property type="component" value="Unassembled WGS sequence"/>
</dbReference>
<dbReference type="Pfam" id="PF01391">
    <property type="entry name" value="Collagen"/>
    <property type="match status" value="1"/>
</dbReference>